<dbReference type="EMBL" id="CADCVF010000008">
    <property type="protein sequence ID" value="CAA9444981.1"/>
    <property type="molecule type" value="Genomic_DNA"/>
</dbReference>
<feature type="non-terminal residue" evidence="1">
    <location>
        <position position="1"/>
    </location>
</feature>
<gene>
    <name evidence="1" type="ORF">AVDCRST_MAG58-310</name>
</gene>
<name>A0A6J4QNI7_9ACTN</name>
<sequence>LVADKRGRRKPLNCGLYKNIRSGLVEEDGHGS</sequence>
<organism evidence="1">
    <name type="scientific">uncultured Rubrobacteraceae bacterium</name>
    <dbReference type="NCBI Taxonomy" id="349277"/>
    <lineage>
        <taxon>Bacteria</taxon>
        <taxon>Bacillati</taxon>
        <taxon>Actinomycetota</taxon>
        <taxon>Rubrobacteria</taxon>
        <taxon>Rubrobacterales</taxon>
        <taxon>Rubrobacteraceae</taxon>
        <taxon>environmental samples</taxon>
    </lineage>
</organism>
<dbReference type="AlphaFoldDB" id="A0A6J4QNI7"/>
<evidence type="ECO:0000313" key="1">
    <source>
        <dbReference type="EMBL" id="CAA9444981.1"/>
    </source>
</evidence>
<reference evidence="1" key="1">
    <citation type="submission" date="2020-02" db="EMBL/GenBank/DDBJ databases">
        <authorList>
            <person name="Meier V. D."/>
        </authorList>
    </citation>
    <scope>NUCLEOTIDE SEQUENCE</scope>
    <source>
        <strain evidence="1">AVDCRST_MAG58</strain>
    </source>
</reference>
<proteinExistence type="predicted"/>
<protein>
    <submittedName>
        <fullName evidence="1">Uncharacterized protein</fullName>
    </submittedName>
</protein>
<accession>A0A6J4QNI7</accession>